<gene>
    <name evidence="2" type="ORF">BLA60_19435</name>
</gene>
<name>A0A7Z0WKA2_9PSEU</name>
<evidence type="ECO:0000313" key="2">
    <source>
        <dbReference type="EMBL" id="OLF09351.1"/>
    </source>
</evidence>
<dbReference type="AlphaFoldDB" id="A0A7Z0WKA2"/>
<organism evidence="2 3">
    <name type="scientific">Actinophytocola xinjiangensis</name>
    <dbReference type="NCBI Taxonomy" id="485602"/>
    <lineage>
        <taxon>Bacteria</taxon>
        <taxon>Bacillati</taxon>
        <taxon>Actinomycetota</taxon>
        <taxon>Actinomycetes</taxon>
        <taxon>Pseudonocardiales</taxon>
        <taxon>Pseudonocardiaceae</taxon>
    </lineage>
</organism>
<evidence type="ECO:0000313" key="3">
    <source>
        <dbReference type="Proteomes" id="UP000185696"/>
    </source>
</evidence>
<dbReference type="Pfam" id="PF09084">
    <property type="entry name" value="NMT1"/>
    <property type="match status" value="1"/>
</dbReference>
<protein>
    <recommendedName>
        <fullName evidence="1">SsuA/THI5-like domain-containing protein</fullName>
    </recommendedName>
</protein>
<dbReference type="RefSeq" id="WP_075134344.1">
    <property type="nucleotide sequence ID" value="NZ_MSIF01000009.1"/>
</dbReference>
<dbReference type="EMBL" id="MSIF01000009">
    <property type="protein sequence ID" value="OLF09351.1"/>
    <property type="molecule type" value="Genomic_DNA"/>
</dbReference>
<accession>A0A7Z0WKA2</accession>
<dbReference type="SUPFAM" id="SSF53850">
    <property type="entry name" value="Periplasmic binding protein-like II"/>
    <property type="match status" value="1"/>
</dbReference>
<proteinExistence type="predicted"/>
<feature type="domain" description="SsuA/THI5-like" evidence="1">
    <location>
        <begin position="63"/>
        <end position="278"/>
    </location>
</feature>
<reference evidence="2 3" key="1">
    <citation type="submission" date="2016-12" db="EMBL/GenBank/DDBJ databases">
        <title>The draft genome sequence of Actinophytocola xinjiangensis.</title>
        <authorList>
            <person name="Wang W."/>
            <person name="Yuan L."/>
        </authorList>
    </citation>
    <scope>NUCLEOTIDE SEQUENCE [LARGE SCALE GENOMIC DNA]</scope>
    <source>
        <strain evidence="2 3">CGMCC 4.4663</strain>
    </source>
</reference>
<evidence type="ECO:0000259" key="1">
    <source>
        <dbReference type="Pfam" id="PF09084"/>
    </source>
</evidence>
<sequence>MPNGSTGRGLRSRLPLVATALTLVTTLSGCGLLGGSDDETEPQSGGDGKLEKTNLTVSIMTPTDLAPFHLAMQEGFFEDEGLTIKYVEAPSGGESVAKLASGDADISYSSYTPFFLAESQGALNGKGGVKLIADASSAGPDSCVVVALPNSKVKSIKDMAGAKVAVTARKTISDLLVMSTLKTNGVDWKSVKFESIPFPKTADALTGGQVDAAFATEPFIQDTHKRAGAVTLFDTAVGPTANIPTAGWASSGEFVEANPNTIAAFQRAMQRGTDLALSDRSLVEPLLVKFSKVDEETAKLATLLTFQSKLDPARLQRVPDLMKEFEVINTDLDVNDMIVPTAPLT</sequence>
<dbReference type="PANTHER" id="PTHR30024">
    <property type="entry name" value="ALIPHATIC SULFONATES-BINDING PROTEIN-RELATED"/>
    <property type="match status" value="1"/>
</dbReference>
<dbReference type="Gene3D" id="3.40.190.10">
    <property type="entry name" value="Periplasmic binding protein-like II"/>
    <property type="match status" value="2"/>
</dbReference>
<comment type="caution">
    <text evidence="2">The sequence shown here is derived from an EMBL/GenBank/DDBJ whole genome shotgun (WGS) entry which is preliminary data.</text>
</comment>
<keyword evidence="3" id="KW-1185">Reference proteome</keyword>
<dbReference type="Proteomes" id="UP000185696">
    <property type="component" value="Unassembled WGS sequence"/>
</dbReference>
<dbReference type="OrthoDB" id="8892982at2"/>
<dbReference type="InterPro" id="IPR015168">
    <property type="entry name" value="SsuA/THI5"/>
</dbReference>